<keyword evidence="8" id="KW-0067">ATP-binding</keyword>
<evidence type="ECO:0000313" key="17">
    <source>
        <dbReference type="EMBL" id="QGU81648.1"/>
    </source>
</evidence>
<reference evidence="17 18" key="1">
    <citation type="submission" date="2016-11" db="EMBL/GenBank/DDBJ databases">
        <title>The potential of Streptococcus salivarius to inhibit the production of volatile sulphur compounds in the oral cavity.</title>
        <authorList>
            <person name="Sun L."/>
            <person name="Li Z."/>
            <person name="Jin D."/>
            <person name="Zhao H."/>
        </authorList>
    </citation>
    <scope>NUCLEOTIDE SEQUENCE [LARGE SCALE GENOMIC DNA]</scope>
    <source>
        <strain evidence="17 18">ICDC2</strain>
        <plasmid evidence="18">Plasmid</plasmid>
    </source>
</reference>
<gene>
    <name evidence="17" type="ORF">BSR19_10980</name>
</gene>
<dbReference type="PANTHER" id="PTHR24221">
    <property type="entry name" value="ATP-BINDING CASSETTE SUB-FAMILY B"/>
    <property type="match status" value="1"/>
</dbReference>
<dbReference type="SUPFAM" id="SSF90123">
    <property type="entry name" value="ABC transporter transmembrane region"/>
    <property type="match status" value="1"/>
</dbReference>
<keyword evidence="7" id="KW-0788">Thiol protease</keyword>
<keyword evidence="7" id="KW-0378">Hydrolase</keyword>
<feature type="transmembrane region" description="Helical" evidence="13">
    <location>
        <begin position="385"/>
        <end position="409"/>
    </location>
</feature>
<dbReference type="Pfam" id="PF03412">
    <property type="entry name" value="Peptidase_C39"/>
    <property type="match status" value="1"/>
</dbReference>
<evidence type="ECO:0000256" key="13">
    <source>
        <dbReference type="SAM" id="Phobius"/>
    </source>
</evidence>
<dbReference type="Proteomes" id="UP000422997">
    <property type="component" value="Plasmid unnamed"/>
</dbReference>
<evidence type="ECO:0000313" key="18">
    <source>
        <dbReference type="Proteomes" id="UP000422997"/>
    </source>
</evidence>
<evidence type="ECO:0000256" key="2">
    <source>
        <dbReference type="ARBA" id="ARBA00022448"/>
    </source>
</evidence>
<protein>
    <submittedName>
        <fullName evidence="17">Peptidase C39</fullName>
    </submittedName>
</protein>
<accession>A0AB37DDQ7</accession>
<evidence type="ECO:0000256" key="5">
    <source>
        <dbReference type="ARBA" id="ARBA00022692"/>
    </source>
</evidence>
<proteinExistence type="predicted"/>
<dbReference type="GO" id="GO:0005524">
    <property type="term" value="F:ATP binding"/>
    <property type="evidence" value="ECO:0007669"/>
    <property type="project" value="UniProtKB-KW"/>
</dbReference>
<evidence type="ECO:0000256" key="4">
    <source>
        <dbReference type="ARBA" id="ARBA00022670"/>
    </source>
</evidence>
<dbReference type="RefSeq" id="WP_156247129.1">
    <property type="nucleotide sequence ID" value="NZ_CP018188.1"/>
</dbReference>
<evidence type="ECO:0000256" key="11">
    <source>
        <dbReference type="ARBA" id="ARBA00023136"/>
    </source>
</evidence>
<dbReference type="GO" id="GO:0008234">
    <property type="term" value="F:cysteine-type peptidase activity"/>
    <property type="evidence" value="ECO:0007669"/>
    <property type="project" value="UniProtKB-KW"/>
</dbReference>
<evidence type="ECO:0000259" key="14">
    <source>
        <dbReference type="PROSITE" id="PS50893"/>
    </source>
</evidence>
<dbReference type="GO" id="GO:0034040">
    <property type="term" value="F:ATPase-coupled lipid transmembrane transporter activity"/>
    <property type="evidence" value="ECO:0007669"/>
    <property type="project" value="TreeGrafter"/>
</dbReference>
<evidence type="ECO:0000256" key="10">
    <source>
        <dbReference type="ARBA" id="ARBA00022989"/>
    </source>
</evidence>
<organism evidence="17 18">
    <name type="scientific">Streptococcus salivarius</name>
    <dbReference type="NCBI Taxonomy" id="1304"/>
    <lineage>
        <taxon>Bacteria</taxon>
        <taxon>Bacillati</taxon>
        <taxon>Bacillota</taxon>
        <taxon>Bacilli</taxon>
        <taxon>Lactobacillales</taxon>
        <taxon>Streptococcaceae</taxon>
        <taxon>Streptococcus</taxon>
    </lineage>
</organism>
<dbReference type="SUPFAM" id="SSF52540">
    <property type="entry name" value="P-loop containing nucleoside triphosphate hydrolases"/>
    <property type="match status" value="1"/>
</dbReference>
<dbReference type="PANTHER" id="PTHR24221:SF654">
    <property type="entry name" value="ATP-BINDING CASSETTE SUB-FAMILY B MEMBER 6"/>
    <property type="match status" value="1"/>
</dbReference>
<dbReference type="InterPro" id="IPR027417">
    <property type="entry name" value="P-loop_NTPase"/>
</dbReference>
<dbReference type="Pfam" id="PF00005">
    <property type="entry name" value="ABC_tran"/>
    <property type="match status" value="1"/>
</dbReference>
<dbReference type="InterPro" id="IPR011527">
    <property type="entry name" value="ABC1_TM_dom"/>
</dbReference>
<keyword evidence="3" id="KW-1003">Cell membrane</keyword>
<dbReference type="InterPro" id="IPR005074">
    <property type="entry name" value="Peptidase_C39"/>
</dbReference>
<evidence type="ECO:0000256" key="9">
    <source>
        <dbReference type="ARBA" id="ARBA00022927"/>
    </source>
</evidence>
<dbReference type="InterPro" id="IPR036640">
    <property type="entry name" value="ABC1_TM_sf"/>
</dbReference>
<comment type="subcellular location">
    <subcellularLocation>
        <location evidence="1">Cell membrane</location>
        <topology evidence="1">Multi-pass membrane protein</topology>
    </subcellularLocation>
</comment>
<geneLocation type="plasmid" evidence="18"/>
<dbReference type="GO" id="GO:0043213">
    <property type="term" value="P:bacteriocin transport"/>
    <property type="evidence" value="ECO:0007669"/>
    <property type="project" value="UniProtKB-KW"/>
</dbReference>
<dbReference type="PROSITE" id="PS50990">
    <property type="entry name" value="PEPTIDASE_C39"/>
    <property type="match status" value="1"/>
</dbReference>
<dbReference type="InterPro" id="IPR017871">
    <property type="entry name" value="ABC_transporter-like_CS"/>
</dbReference>
<evidence type="ECO:0000259" key="15">
    <source>
        <dbReference type="PROSITE" id="PS50929"/>
    </source>
</evidence>
<feature type="domain" description="ABC transporter" evidence="14">
    <location>
        <begin position="478"/>
        <end position="711"/>
    </location>
</feature>
<dbReference type="GO" id="GO:0015031">
    <property type="term" value="P:protein transport"/>
    <property type="evidence" value="ECO:0007669"/>
    <property type="project" value="UniProtKB-KW"/>
</dbReference>
<dbReference type="InterPro" id="IPR003439">
    <property type="entry name" value="ABC_transporter-like_ATP-bd"/>
</dbReference>
<evidence type="ECO:0000256" key="1">
    <source>
        <dbReference type="ARBA" id="ARBA00004651"/>
    </source>
</evidence>
<dbReference type="InterPro" id="IPR039421">
    <property type="entry name" value="Type_1_exporter"/>
</dbReference>
<dbReference type="AlphaFoldDB" id="A0AB37DDQ7"/>
<dbReference type="SMART" id="SM00382">
    <property type="entry name" value="AAA"/>
    <property type="match status" value="1"/>
</dbReference>
<keyword evidence="12" id="KW-0080">Bacteriocin transport</keyword>
<dbReference type="GO" id="GO:0140359">
    <property type="term" value="F:ABC-type transporter activity"/>
    <property type="evidence" value="ECO:0007669"/>
    <property type="project" value="InterPro"/>
</dbReference>
<feature type="domain" description="Peptidase C39" evidence="16">
    <location>
        <begin position="17"/>
        <end position="133"/>
    </location>
</feature>
<dbReference type="Pfam" id="PF00664">
    <property type="entry name" value="ABC_membrane"/>
    <property type="match status" value="1"/>
</dbReference>
<dbReference type="CDD" id="cd03228">
    <property type="entry name" value="ABCC_MRP_Like"/>
    <property type="match status" value="1"/>
</dbReference>
<dbReference type="Gene3D" id="3.90.70.10">
    <property type="entry name" value="Cysteine proteinases"/>
    <property type="match status" value="1"/>
</dbReference>
<keyword evidence="10 13" id="KW-1133">Transmembrane helix</keyword>
<evidence type="ECO:0000256" key="3">
    <source>
        <dbReference type="ARBA" id="ARBA00022475"/>
    </source>
</evidence>
<feature type="transmembrane region" description="Helical" evidence="13">
    <location>
        <begin position="281"/>
        <end position="300"/>
    </location>
</feature>
<dbReference type="InterPro" id="IPR003593">
    <property type="entry name" value="AAA+_ATPase"/>
</dbReference>
<evidence type="ECO:0000256" key="7">
    <source>
        <dbReference type="ARBA" id="ARBA00022807"/>
    </source>
</evidence>
<name>A0AB37DDQ7_STRSL</name>
<evidence type="ECO:0000256" key="8">
    <source>
        <dbReference type="ARBA" id="ARBA00022840"/>
    </source>
</evidence>
<feature type="domain" description="ABC transmembrane type-1" evidence="15">
    <location>
        <begin position="167"/>
        <end position="444"/>
    </location>
</feature>
<evidence type="ECO:0000256" key="6">
    <source>
        <dbReference type="ARBA" id="ARBA00022741"/>
    </source>
</evidence>
<feature type="transmembrane region" description="Helical" evidence="13">
    <location>
        <begin position="166"/>
        <end position="191"/>
    </location>
</feature>
<dbReference type="FunFam" id="3.40.50.300:FF:000299">
    <property type="entry name" value="ABC transporter ATP-binding protein/permease"/>
    <property type="match status" value="1"/>
</dbReference>
<keyword evidence="2" id="KW-0813">Transport</keyword>
<keyword evidence="5 13" id="KW-0812">Transmembrane</keyword>
<dbReference type="Gene3D" id="1.20.1560.10">
    <property type="entry name" value="ABC transporter type 1, transmembrane domain"/>
    <property type="match status" value="1"/>
</dbReference>
<sequence length="722" mass="83360">MFQKGVLKVRKITPIEQTTPTECGLCCLYMMLDYFDISETYFKLKQQVNLGRNGLSIKNISDIASIYGVTCKTYRFSKYPENLPVMVFVSDSHFVILEDIRNDVFTIVDPAVGKYVLAKNEFFELSPKFYTEFFYDKVTNSSKKIVKRGLVGRNVKEMIFVNRKDIFLTILYTLIFQIITVSIPFFIRGIIDGNWVFLKKFGYLESAVLLSIIIFFQGGFYFLKNISLVKLQNKFHSTISEKFVTKLLKLPIEYIGKIDKTDIIHRYNGLMIVRELLSERIISIWLDIILMFASISYITYVSTPLGIILGIVFIVEMMIFFLSLSIKQEKLGKEVLRQKNSLQTFFSLMDGLFLFKAKNSEKELLSKWDKSFKDYINSTYDRNRYFNLLGAVNYVITFSIPILLILLFLYYSPNSGSGELILLYMMVLNFINPINNILNSIDEILYGVKYYERVLEISTLDNETNGTYKLSEDTDIEINLKNINYQYELNGVKVLNGINLKVHSGEFVAIIGKSGSGKTTLAKMLLGYVSPSSGDITYNNISYSKIDKKDFRNISAFVSQDSPMFDGDVMYNISLGRESVSGEQVIETCKRVSIYDDIRSMPMKFHTLLFRDNPSISGGQKQRISLARELVTTPRILVLDEPTSALDVKTERIIQKNVEALHCTRVLVTHRLNTVEKADKILIMDNGKIIDYGNHYYLYKNNKYYCDLYDSYMNKYQEEEVK</sequence>
<dbReference type="InterPro" id="IPR033839">
    <property type="entry name" value="Lacticin_481_peptidase"/>
</dbReference>
<feature type="transmembrane region" description="Helical" evidence="13">
    <location>
        <begin position="306"/>
        <end position="326"/>
    </location>
</feature>
<dbReference type="PROSITE" id="PS50929">
    <property type="entry name" value="ABC_TM1F"/>
    <property type="match status" value="1"/>
</dbReference>
<feature type="transmembrane region" description="Helical" evidence="13">
    <location>
        <begin position="421"/>
        <end position="438"/>
    </location>
</feature>
<dbReference type="GO" id="GO:0016887">
    <property type="term" value="F:ATP hydrolysis activity"/>
    <property type="evidence" value="ECO:0007669"/>
    <property type="project" value="InterPro"/>
</dbReference>
<keyword evidence="6" id="KW-0547">Nucleotide-binding</keyword>
<dbReference type="CDD" id="cd02425">
    <property type="entry name" value="Peptidase_C39F"/>
    <property type="match status" value="1"/>
</dbReference>
<feature type="transmembrane region" description="Helical" evidence="13">
    <location>
        <begin position="203"/>
        <end position="223"/>
    </location>
</feature>
<dbReference type="EMBL" id="CP018188">
    <property type="protein sequence ID" value="QGU81648.1"/>
    <property type="molecule type" value="Genomic_DNA"/>
</dbReference>
<keyword evidence="17" id="KW-0614">Plasmid</keyword>
<dbReference type="GO" id="GO:0006508">
    <property type="term" value="P:proteolysis"/>
    <property type="evidence" value="ECO:0007669"/>
    <property type="project" value="UniProtKB-KW"/>
</dbReference>
<dbReference type="GO" id="GO:0005886">
    <property type="term" value="C:plasma membrane"/>
    <property type="evidence" value="ECO:0007669"/>
    <property type="project" value="UniProtKB-SubCell"/>
</dbReference>
<dbReference type="PROSITE" id="PS00211">
    <property type="entry name" value="ABC_TRANSPORTER_1"/>
    <property type="match status" value="1"/>
</dbReference>
<keyword evidence="11 13" id="KW-0472">Membrane</keyword>
<keyword evidence="4" id="KW-0645">Protease</keyword>
<dbReference type="Gene3D" id="3.40.50.300">
    <property type="entry name" value="P-loop containing nucleotide triphosphate hydrolases"/>
    <property type="match status" value="1"/>
</dbReference>
<evidence type="ECO:0000256" key="12">
    <source>
        <dbReference type="ARBA" id="ARBA00043264"/>
    </source>
</evidence>
<evidence type="ECO:0000259" key="16">
    <source>
        <dbReference type="PROSITE" id="PS50990"/>
    </source>
</evidence>
<dbReference type="PROSITE" id="PS50893">
    <property type="entry name" value="ABC_TRANSPORTER_2"/>
    <property type="match status" value="1"/>
</dbReference>
<keyword evidence="9" id="KW-0653">Protein transport</keyword>